<dbReference type="InterPro" id="IPR004963">
    <property type="entry name" value="PAE/NOTUM"/>
</dbReference>
<reference evidence="7" key="1">
    <citation type="journal article" date="2019" name="Nat. Commun.">
        <title>The genome of broomcorn millet.</title>
        <authorList>
            <person name="Zou C."/>
            <person name="Miki D."/>
            <person name="Li D."/>
            <person name="Tang Q."/>
            <person name="Xiao L."/>
            <person name="Rajput S."/>
            <person name="Deng P."/>
            <person name="Jia W."/>
            <person name="Huang R."/>
            <person name="Zhang M."/>
            <person name="Sun Y."/>
            <person name="Hu J."/>
            <person name="Fu X."/>
            <person name="Schnable P.S."/>
            <person name="Li F."/>
            <person name="Zhang H."/>
            <person name="Feng B."/>
            <person name="Zhu X."/>
            <person name="Liu R."/>
            <person name="Schnable J.C."/>
            <person name="Zhu J.-K."/>
            <person name="Zhang H."/>
        </authorList>
    </citation>
    <scope>NUCLEOTIDE SEQUENCE [LARGE SCALE GENOMIC DNA]</scope>
</reference>
<comment type="subcellular location">
    <subcellularLocation>
        <location evidence="2 5">Secreted</location>
        <location evidence="2 5">Cell wall</location>
    </subcellularLocation>
</comment>
<keyword evidence="5" id="KW-0378">Hydrolase</keyword>
<proteinExistence type="inferred from homology"/>
<dbReference type="STRING" id="4540.A0A3L6TC30"/>
<feature type="signal peptide" evidence="5">
    <location>
        <begin position="1"/>
        <end position="18"/>
    </location>
</feature>
<dbReference type="Pfam" id="PF03283">
    <property type="entry name" value="PAE"/>
    <property type="match status" value="1"/>
</dbReference>
<evidence type="ECO:0000256" key="4">
    <source>
        <dbReference type="ARBA" id="ARBA00022512"/>
    </source>
</evidence>
<dbReference type="GO" id="GO:0052793">
    <property type="term" value="F:pectin acetylesterase activity"/>
    <property type="evidence" value="ECO:0007669"/>
    <property type="project" value="TreeGrafter"/>
</dbReference>
<dbReference type="OrthoDB" id="2015280at2759"/>
<name>A0A3L6TC30_PANMI</name>
<keyword evidence="5" id="KW-0732">Signal</keyword>
<sequence length="167" mass="17835">MASHVVAVILAVLAGASAAHGSEPWWNETQVYGINTNSGGSTGVFVGLTLIQSAAAKGAVCLDGSLPGYHLHRGFGSGANSWLVNLEGGGWCNDVSSCVFRKGSRRGSSNHMERQLQFTGIMSNRPGENPDFYNWNRVKVRYCDGGFFTGDGSNAAAGLYFRGQRIW</sequence>
<dbReference type="PANTHER" id="PTHR21562:SF5">
    <property type="entry name" value="PECTIN ACETYLESTERASE 12"/>
    <property type="match status" value="1"/>
</dbReference>
<keyword evidence="5" id="KW-0964">Secreted</keyword>
<dbReference type="EMBL" id="PQIB02000002">
    <property type="protein sequence ID" value="RLN35108.1"/>
    <property type="molecule type" value="Genomic_DNA"/>
</dbReference>
<comment type="function">
    <text evidence="1 5">Hydrolyzes acetyl esters in homogalacturonan regions of pectin. In type I primary cell wall, galacturonic acid residues of pectin can be acetylated at the O-2 and O-3 positions. Decreasing the degree of acetylation of pectin gels in vitro alters their physical properties.</text>
</comment>
<dbReference type="GO" id="GO:0009505">
    <property type="term" value="C:plant-type cell wall"/>
    <property type="evidence" value="ECO:0007669"/>
    <property type="project" value="TreeGrafter"/>
</dbReference>
<dbReference type="PANTHER" id="PTHR21562">
    <property type="entry name" value="NOTUM-RELATED"/>
    <property type="match status" value="1"/>
</dbReference>
<evidence type="ECO:0000256" key="1">
    <source>
        <dbReference type="ARBA" id="ARBA00003534"/>
    </source>
</evidence>
<organism evidence="6 7">
    <name type="scientific">Panicum miliaceum</name>
    <name type="common">Proso millet</name>
    <name type="synonym">Broomcorn millet</name>
    <dbReference type="NCBI Taxonomy" id="4540"/>
    <lineage>
        <taxon>Eukaryota</taxon>
        <taxon>Viridiplantae</taxon>
        <taxon>Streptophyta</taxon>
        <taxon>Embryophyta</taxon>
        <taxon>Tracheophyta</taxon>
        <taxon>Spermatophyta</taxon>
        <taxon>Magnoliopsida</taxon>
        <taxon>Liliopsida</taxon>
        <taxon>Poales</taxon>
        <taxon>Poaceae</taxon>
        <taxon>PACMAD clade</taxon>
        <taxon>Panicoideae</taxon>
        <taxon>Panicodae</taxon>
        <taxon>Paniceae</taxon>
        <taxon>Panicinae</taxon>
        <taxon>Panicum</taxon>
        <taxon>Panicum sect. Panicum</taxon>
    </lineage>
</organism>
<keyword evidence="7" id="KW-1185">Reference proteome</keyword>
<gene>
    <name evidence="6" type="ORF">C2845_PM03G13890</name>
</gene>
<evidence type="ECO:0000256" key="2">
    <source>
        <dbReference type="ARBA" id="ARBA00004191"/>
    </source>
</evidence>
<feature type="chain" id="PRO_5017853709" description="Pectin acetylesterase" evidence="5">
    <location>
        <begin position="19"/>
        <end position="167"/>
    </location>
</feature>
<dbReference type="GO" id="GO:0071555">
    <property type="term" value="P:cell wall organization"/>
    <property type="evidence" value="ECO:0007669"/>
    <property type="project" value="UniProtKB-KW"/>
</dbReference>
<evidence type="ECO:0000256" key="3">
    <source>
        <dbReference type="ARBA" id="ARBA00005784"/>
    </source>
</evidence>
<keyword evidence="4 5" id="KW-0134">Cell wall</keyword>
<comment type="caution">
    <text evidence="6">The sequence shown here is derived from an EMBL/GenBank/DDBJ whole genome shotgun (WGS) entry which is preliminary data.</text>
</comment>
<dbReference type="EC" id="3.1.1.-" evidence="5"/>
<comment type="similarity">
    <text evidence="3 5">Belongs to the pectinacetylesterase family.</text>
</comment>
<evidence type="ECO:0000313" key="6">
    <source>
        <dbReference type="EMBL" id="RLN35108.1"/>
    </source>
</evidence>
<protein>
    <recommendedName>
        <fullName evidence="5">Pectin acetylesterase</fullName>
        <ecNumber evidence="5">3.1.1.-</ecNumber>
    </recommendedName>
</protein>
<keyword evidence="5" id="KW-0961">Cell wall biogenesis/degradation</keyword>
<dbReference type="Proteomes" id="UP000275267">
    <property type="component" value="Unassembled WGS sequence"/>
</dbReference>
<accession>A0A3L6TC30</accession>
<dbReference type="AlphaFoldDB" id="A0A3L6TC30"/>
<evidence type="ECO:0000313" key="7">
    <source>
        <dbReference type="Proteomes" id="UP000275267"/>
    </source>
</evidence>
<evidence type="ECO:0000256" key="5">
    <source>
        <dbReference type="RuleBase" id="RU363114"/>
    </source>
</evidence>